<evidence type="ECO:0000256" key="3">
    <source>
        <dbReference type="ARBA" id="ARBA00023143"/>
    </source>
</evidence>
<keyword evidence="8" id="KW-0282">Flagellum</keyword>
<dbReference type="Proteomes" id="UP000681075">
    <property type="component" value="Unassembled WGS sequence"/>
</dbReference>
<protein>
    <recommendedName>
        <fullName evidence="4">Flagellar basal-body rod protein FlgF</fullName>
    </recommendedName>
</protein>
<dbReference type="InterPro" id="IPR001444">
    <property type="entry name" value="Flag_bb_rod_N"/>
</dbReference>
<dbReference type="GO" id="GO:0030694">
    <property type="term" value="C:bacterial-type flagellum basal body, rod"/>
    <property type="evidence" value="ECO:0007669"/>
    <property type="project" value="UniProtKB-UniRule"/>
</dbReference>
<dbReference type="Pfam" id="PF00460">
    <property type="entry name" value="Flg_bb_rod"/>
    <property type="match status" value="1"/>
</dbReference>
<keyword evidence="8" id="KW-0969">Cilium</keyword>
<dbReference type="Pfam" id="PF06429">
    <property type="entry name" value="Flg_bbr_C"/>
    <property type="match status" value="1"/>
</dbReference>
<dbReference type="NCBIfam" id="TIGR02490">
    <property type="entry name" value="flgF"/>
    <property type="match status" value="1"/>
</dbReference>
<comment type="subunit">
    <text evidence="4">The basal body constitutes a major portion of the flagellar organelle and consists of five rings (E,L,P,S, and M) mounted on a central rod. The rod consists of about 26 subunits of FlgG in the distal portion, and FlgB, FlgC and FlgF are thought to build up the proximal portion of the rod with about 6 subunits each.</text>
</comment>
<dbReference type="PANTHER" id="PTHR30435">
    <property type="entry name" value="FLAGELLAR PROTEIN"/>
    <property type="match status" value="1"/>
</dbReference>
<evidence type="ECO:0000313" key="8">
    <source>
        <dbReference type="EMBL" id="GIL41496.1"/>
    </source>
</evidence>
<gene>
    <name evidence="8" type="ORF">TMPK1_37330</name>
</gene>
<dbReference type="PANTHER" id="PTHR30435:SF19">
    <property type="entry name" value="FLAGELLAR BASAL-BODY ROD PROTEIN FLGG"/>
    <property type="match status" value="1"/>
</dbReference>
<dbReference type="SUPFAM" id="SSF117143">
    <property type="entry name" value="Flagellar hook protein flgE"/>
    <property type="match status" value="1"/>
</dbReference>
<dbReference type="AlphaFoldDB" id="A0A8S8XK45"/>
<organism evidence="8 9">
    <name type="scientific">Roseiterribacter gracilis</name>
    <dbReference type="NCBI Taxonomy" id="2812848"/>
    <lineage>
        <taxon>Bacteria</taxon>
        <taxon>Pseudomonadati</taxon>
        <taxon>Pseudomonadota</taxon>
        <taxon>Alphaproteobacteria</taxon>
        <taxon>Rhodospirillales</taxon>
        <taxon>Roseiterribacteraceae</taxon>
        <taxon>Roseiterribacter</taxon>
    </lineage>
</organism>
<dbReference type="EMBL" id="BOPV01000001">
    <property type="protein sequence ID" value="GIL41496.1"/>
    <property type="molecule type" value="Genomic_DNA"/>
</dbReference>
<dbReference type="InterPro" id="IPR053967">
    <property type="entry name" value="LlgE_F_G-like_D1"/>
</dbReference>
<accession>A0A8S8XK45</accession>
<comment type="subcellular location">
    <subcellularLocation>
        <location evidence="1 4">Bacterial flagellum basal body</location>
    </subcellularLocation>
</comment>
<evidence type="ECO:0000259" key="5">
    <source>
        <dbReference type="Pfam" id="PF00460"/>
    </source>
</evidence>
<evidence type="ECO:0000256" key="2">
    <source>
        <dbReference type="ARBA" id="ARBA00009677"/>
    </source>
</evidence>
<keyword evidence="8" id="KW-0966">Cell projection</keyword>
<evidence type="ECO:0000256" key="1">
    <source>
        <dbReference type="ARBA" id="ARBA00004117"/>
    </source>
</evidence>
<dbReference type="RefSeq" id="WP_420244990.1">
    <property type="nucleotide sequence ID" value="NZ_BOPV01000001.1"/>
</dbReference>
<proteinExistence type="inferred from homology"/>
<keyword evidence="9" id="KW-1185">Reference proteome</keyword>
<dbReference type="InterPro" id="IPR012836">
    <property type="entry name" value="FlgF"/>
</dbReference>
<name>A0A8S8XK45_9PROT</name>
<keyword evidence="3 4" id="KW-0975">Bacterial flagellum</keyword>
<dbReference type="Pfam" id="PF22692">
    <property type="entry name" value="LlgE_F_G_D1"/>
    <property type="match status" value="1"/>
</dbReference>
<comment type="caution">
    <text evidence="8">The sequence shown here is derived from an EMBL/GenBank/DDBJ whole genome shotgun (WGS) entry which is preliminary data.</text>
</comment>
<reference evidence="8" key="1">
    <citation type="submission" date="2021-02" db="EMBL/GenBank/DDBJ databases">
        <title>Genome sequence of Rhodospirillales sp. strain TMPK1 isolated from soil.</title>
        <authorList>
            <person name="Nakai R."/>
            <person name="Kusada H."/>
            <person name="Tamaki H."/>
        </authorList>
    </citation>
    <scope>NUCLEOTIDE SEQUENCE</scope>
    <source>
        <strain evidence="8">TMPK1</strain>
    </source>
</reference>
<dbReference type="NCBIfam" id="TIGR03506">
    <property type="entry name" value="FlgEFG_subfam"/>
    <property type="match status" value="2"/>
</dbReference>
<feature type="domain" description="Flagellar hook protein FlgE/F/G-like D1" evidence="7">
    <location>
        <begin position="86"/>
        <end position="152"/>
    </location>
</feature>
<dbReference type="InterPro" id="IPR037925">
    <property type="entry name" value="FlgE/F/G-like"/>
</dbReference>
<dbReference type="InterPro" id="IPR020013">
    <property type="entry name" value="Flagellar_FlgE/F/G"/>
</dbReference>
<evidence type="ECO:0000259" key="6">
    <source>
        <dbReference type="Pfam" id="PF06429"/>
    </source>
</evidence>
<sequence>MENASFIGLSLQVALRRQMDVVANNVANMSTTGFKNEKVLFLEHLVGQTSGKTDLPGRISMVSDYGSYRDMRAGPITQTGNPLDIALQGPGYLGVQTANGLRYSRGGALSVTSEGVLVDQNGRTVVDDGGGEIRIPDRTTKIAIGPDGSVTVAVEGQGGALQVVGRIGVYKFDRPNFLTQEGGGLLNANQEPALADTDTTTIQQGMLEQSNVNPVLEMSQMIDIQRTYQSVQKMLDAEHDRERDTIAKLSKAA</sequence>
<feature type="domain" description="Flagellar basal-body/hook protein C-terminal" evidence="6">
    <location>
        <begin position="203"/>
        <end position="244"/>
    </location>
</feature>
<dbReference type="InterPro" id="IPR010930">
    <property type="entry name" value="Flg_bb/hook_C_dom"/>
</dbReference>
<dbReference type="GO" id="GO:0071978">
    <property type="term" value="P:bacterial-type flagellum-dependent swarming motility"/>
    <property type="evidence" value="ECO:0007669"/>
    <property type="project" value="TreeGrafter"/>
</dbReference>
<feature type="domain" description="Flagellar basal body rod protein N-terminal" evidence="5">
    <location>
        <begin position="14"/>
        <end position="35"/>
    </location>
</feature>
<evidence type="ECO:0000256" key="4">
    <source>
        <dbReference type="RuleBase" id="RU362116"/>
    </source>
</evidence>
<comment type="similarity">
    <text evidence="2 4">Belongs to the flagella basal body rod proteins family.</text>
</comment>
<evidence type="ECO:0000313" key="9">
    <source>
        <dbReference type="Proteomes" id="UP000681075"/>
    </source>
</evidence>
<evidence type="ECO:0000259" key="7">
    <source>
        <dbReference type="Pfam" id="PF22692"/>
    </source>
</evidence>